<dbReference type="Pfam" id="PF02357">
    <property type="entry name" value="NusG"/>
    <property type="match status" value="1"/>
</dbReference>
<dbReference type="InterPro" id="IPR008991">
    <property type="entry name" value="Translation_prot_SH3-like_sf"/>
</dbReference>
<organism evidence="5 6">
    <name type="scientific">Acetivibrio thermocellus AD2</name>
    <dbReference type="NCBI Taxonomy" id="1138384"/>
    <lineage>
        <taxon>Bacteria</taxon>
        <taxon>Bacillati</taxon>
        <taxon>Bacillota</taxon>
        <taxon>Clostridia</taxon>
        <taxon>Eubacteriales</taxon>
        <taxon>Oscillospiraceae</taxon>
        <taxon>Acetivibrio</taxon>
    </lineage>
</organism>
<comment type="caution">
    <text evidence="5">The sequence shown here is derived from an EMBL/GenBank/DDBJ whole genome shotgun (WGS) entry which is preliminary data.</text>
</comment>
<name>A0AB36TEF9_ACETH</name>
<dbReference type="InterPro" id="IPR014722">
    <property type="entry name" value="Rib_uL2_dom2"/>
</dbReference>
<dbReference type="PANTHER" id="PTHR30265:SF4">
    <property type="entry name" value="KOW MOTIF FAMILY PROTEIN, EXPRESSED"/>
    <property type="match status" value="1"/>
</dbReference>
<dbReference type="RefSeq" id="WP_003517110.1">
    <property type="nucleotide sequence ID" value="NZ_CP013828.1"/>
</dbReference>
<dbReference type="AlphaFoldDB" id="A0AB36TEF9"/>
<dbReference type="NCBIfam" id="NF033641">
    <property type="entry name" value="antiterm_LoaP"/>
    <property type="match status" value="1"/>
</dbReference>
<accession>A0AB36TEF9</accession>
<dbReference type="GO" id="GO:0006354">
    <property type="term" value="P:DNA-templated transcription elongation"/>
    <property type="evidence" value="ECO:0007669"/>
    <property type="project" value="InterPro"/>
</dbReference>
<evidence type="ECO:0000256" key="1">
    <source>
        <dbReference type="ARBA" id="ARBA00022814"/>
    </source>
</evidence>
<dbReference type="InterPro" id="IPR047663">
    <property type="entry name" value="Transcription_antiterm_LoaP"/>
</dbReference>
<dbReference type="Gene3D" id="3.30.70.940">
    <property type="entry name" value="NusG, N-terminal domain"/>
    <property type="match status" value="1"/>
</dbReference>
<dbReference type="PANTHER" id="PTHR30265">
    <property type="entry name" value="RHO-INTERACTING TRANSCRIPTION TERMINATION FACTOR NUSG"/>
    <property type="match status" value="1"/>
</dbReference>
<sequence length="185" mass="21553">MYWYVLFVKSGKERKVEQYLRKELNADISIPFIPLQEILFKKAGSVKKEIRPLFPGYVFVESMLPGRDFLEEIKYLINRSSDIISLLKYSDTEIAMRESERQRLLSLCNNNYCIEASYGIIEGDKILIFDGPLKGMESLVKKINRHRREALIEIEIMGDVRLVTVALEVVRKVSDNENNVRCRTT</sequence>
<evidence type="ECO:0000256" key="3">
    <source>
        <dbReference type="ARBA" id="ARBA00023163"/>
    </source>
</evidence>
<gene>
    <name evidence="5" type="ORF">M972_11934</name>
</gene>
<evidence type="ECO:0000313" key="5">
    <source>
        <dbReference type="EMBL" id="PFH02168.1"/>
    </source>
</evidence>
<dbReference type="Gene3D" id="2.30.30.30">
    <property type="match status" value="1"/>
</dbReference>
<dbReference type="InterPro" id="IPR043425">
    <property type="entry name" value="NusG-like"/>
</dbReference>
<evidence type="ECO:0000256" key="2">
    <source>
        <dbReference type="ARBA" id="ARBA00023015"/>
    </source>
</evidence>
<dbReference type="SUPFAM" id="SSF50104">
    <property type="entry name" value="Translation proteins SH3-like domain"/>
    <property type="match status" value="1"/>
</dbReference>
<dbReference type="CDD" id="cd06091">
    <property type="entry name" value="KOW_NusG"/>
    <property type="match status" value="1"/>
</dbReference>
<dbReference type="SMART" id="SM00738">
    <property type="entry name" value="NGN"/>
    <property type="match status" value="1"/>
</dbReference>
<feature type="domain" description="NusG-like N-terminal" evidence="4">
    <location>
        <begin position="1"/>
        <end position="108"/>
    </location>
</feature>
<dbReference type="Proteomes" id="UP000223596">
    <property type="component" value="Unassembled WGS sequence"/>
</dbReference>
<dbReference type="EMBL" id="PDBW01000001">
    <property type="protein sequence ID" value="PFH02168.1"/>
    <property type="molecule type" value="Genomic_DNA"/>
</dbReference>
<keyword evidence="1" id="KW-0889">Transcription antitermination</keyword>
<keyword evidence="2" id="KW-0805">Transcription regulation</keyword>
<proteinExistence type="predicted"/>
<dbReference type="SUPFAM" id="SSF82679">
    <property type="entry name" value="N-utilization substance G protein NusG, N-terminal domain"/>
    <property type="match status" value="1"/>
</dbReference>
<dbReference type="InterPro" id="IPR036735">
    <property type="entry name" value="NGN_dom_sf"/>
</dbReference>
<protein>
    <submittedName>
        <fullName evidence="5">Transcriptional antiterminator NusG</fullName>
    </submittedName>
</protein>
<dbReference type="GO" id="GO:0031564">
    <property type="term" value="P:transcription antitermination"/>
    <property type="evidence" value="ECO:0007669"/>
    <property type="project" value="UniProtKB-KW"/>
</dbReference>
<dbReference type="CDD" id="cd08000">
    <property type="entry name" value="NGN"/>
    <property type="match status" value="1"/>
</dbReference>
<keyword evidence="3" id="KW-0804">Transcription</keyword>
<dbReference type="GeneID" id="35805301"/>
<dbReference type="InterPro" id="IPR006645">
    <property type="entry name" value="NGN-like_dom"/>
</dbReference>
<reference evidence="5 6" key="1">
    <citation type="submission" date="2017-09" db="EMBL/GenBank/DDBJ databases">
        <title>Evaluation of Pacific Biosciences Sequencing Technology to Finishing C. thermocellum Genome Sequences.</title>
        <authorList>
            <person name="Brown S."/>
        </authorList>
    </citation>
    <scope>NUCLEOTIDE SEQUENCE [LARGE SCALE GENOMIC DNA]</scope>
    <source>
        <strain evidence="5 6">AD2</strain>
    </source>
</reference>
<evidence type="ECO:0000259" key="4">
    <source>
        <dbReference type="SMART" id="SM00738"/>
    </source>
</evidence>
<evidence type="ECO:0000313" key="6">
    <source>
        <dbReference type="Proteomes" id="UP000223596"/>
    </source>
</evidence>